<dbReference type="InterPro" id="IPR039770">
    <property type="entry name" value="Rpf2"/>
</dbReference>
<dbReference type="Pfam" id="PF04427">
    <property type="entry name" value="Brix"/>
    <property type="match status" value="1"/>
</dbReference>
<dbReference type="SMART" id="SM00879">
    <property type="entry name" value="Brix"/>
    <property type="match status" value="1"/>
</dbReference>
<dbReference type="PANTHER" id="PTHR12728:SF0">
    <property type="entry name" value="RIBOSOME PRODUCTION FACTOR 2 HOMOLOG"/>
    <property type="match status" value="1"/>
</dbReference>
<evidence type="ECO:0000256" key="4">
    <source>
        <dbReference type="ARBA" id="ARBA00023242"/>
    </source>
</evidence>
<dbReference type="GO" id="GO:0019843">
    <property type="term" value="F:rRNA binding"/>
    <property type="evidence" value="ECO:0007669"/>
    <property type="project" value="UniProtKB-UniRule"/>
</dbReference>
<feature type="compositionally biased region" description="Basic residues" evidence="7">
    <location>
        <begin position="306"/>
        <end position="315"/>
    </location>
</feature>
<comment type="caution">
    <text evidence="9">The sequence shown here is derived from an EMBL/GenBank/DDBJ whole genome shotgun (WGS) entry which is preliminary data.</text>
</comment>
<name>A0ABD0YKQ2_9HEMI</name>
<accession>A0ABD0YKQ2</accession>
<feature type="region of interest" description="Disordered" evidence="7">
    <location>
        <begin position="291"/>
        <end position="315"/>
    </location>
</feature>
<reference evidence="9 10" key="1">
    <citation type="submission" date="2024-07" db="EMBL/GenBank/DDBJ databases">
        <title>Chromosome-level genome assembly of the water stick insect Ranatra chinensis (Heteroptera: Nepidae).</title>
        <authorList>
            <person name="Liu X."/>
        </authorList>
    </citation>
    <scope>NUCLEOTIDE SEQUENCE [LARGE SCALE GENOMIC DNA]</scope>
    <source>
        <strain evidence="9">Cailab_2021Rc</strain>
        <tissue evidence="9">Muscle</tissue>
    </source>
</reference>
<comment type="similarity">
    <text evidence="2 6">Belongs to the RPF2 family.</text>
</comment>
<evidence type="ECO:0000256" key="1">
    <source>
        <dbReference type="ARBA" id="ARBA00004604"/>
    </source>
</evidence>
<dbReference type="Proteomes" id="UP001558652">
    <property type="component" value="Unassembled WGS sequence"/>
</dbReference>
<dbReference type="PANTHER" id="PTHR12728">
    <property type="entry name" value="BRIX DOMAIN CONTAINING PROTEIN"/>
    <property type="match status" value="1"/>
</dbReference>
<dbReference type="EMBL" id="JBFDAA010000006">
    <property type="protein sequence ID" value="KAL1131751.1"/>
    <property type="molecule type" value="Genomic_DNA"/>
</dbReference>
<evidence type="ECO:0000256" key="2">
    <source>
        <dbReference type="ARBA" id="ARBA00010782"/>
    </source>
</evidence>
<dbReference type="AlphaFoldDB" id="A0ABD0YKQ2"/>
<organism evidence="9 10">
    <name type="scientific">Ranatra chinensis</name>
    <dbReference type="NCBI Taxonomy" id="642074"/>
    <lineage>
        <taxon>Eukaryota</taxon>
        <taxon>Metazoa</taxon>
        <taxon>Ecdysozoa</taxon>
        <taxon>Arthropoda</taxon>
        <taxon>Hexapoda</taxon>
        <taxon>Insecta</taxon>
        <taxon>Pterygota</taxon>
        <taxon>Neoptera</taxon>
        <taxon>Paraneoptera</taxon>
        <taxon>Hemiptera</taxon>
        <taxon>Heteroptera</taxon>
        <taxon>Panheteroptera</taxon>
        <taxon>Nepomorpha</taxon>
        <taxon>Nepidae</taxon>
        <taxon>Ranatrinae</taxon>
        <taxon>Ranatra</taxon>
    </lineage>
</organism>
<evidence type="ECO:0000313" key="10">
    <source>
        <dbReference type="Proteomes" id="UP001558652"/>
    </source>
</evidence>
<evidence type="ECO:0000256" key="3">
    <source>
        <dbReference type="ARBA" id="ARBA00020387"/>
    </source>
</evidence>
<proteinExistence type="inferred from homology"/>
<keyword evidence="4 6" id="KW-0539">Nucleus</keyword>
<dbReference type="InterPro" id="IPR007109">
    <property type="entry name" value="Brix"/>
</dbReference>
<dbReference type="PROSITE" id="PS50833">
    <property type="entry name" value="BRIX"/>
    <property type="match status" value="1"/>
</dbReference>
<evidence type="ECO:0000256" key="5">
    <source>
        <dbReference type="ARBA" id="ARBA00030889"/>
    </source>
</evidence>
<sequence>MSYVYTKCLCKKYSPILSYRKPTSHKGKKAIINREPKLIENKKQTLFLLGRNSSEVVSKCMKDLYHLKKPDASMLSRKNDITPFDDVSPIEIFSKKQDASLFVFGSNSKKRPNNLIIGRMYDHNLLDMFEFGIENYKGLLDFHTEKISTGMKPCLLFSGPQFVDDPIFNRVQNLFVDLFQREKVDALRLQGVEHVMHFTTAEEKILLRNYRILLKKSGCSIPRIELEEIGPSVDFKIRRTRLASDDLFKLACKQPKALKARKVKNISRDAFGTKLGRLHVKQHNIARLQTRKMKGLRKTPAEKKLKRDQKKKNAK</sequence>
<feature type="domain" description="Brix" evidence="8">
    <location>
        <begin position="43"/>
        <end position="246"/>
    </location>
</feature>
<dbReference type="GO" id="GO:0005730">
    <property type="term" value="C:nucleolus"/>
    <property type="evidence" value="ECO:0007669"/>
    <property type="project" value="UniProtKB-SubCell"/>
</dbReference>
<evidence type="ECO:0000256" key="6">
    <source>
        <dbReference type="RuleBase" id="RU367086"/>
    </source>
</evidence>
<gene>
    <name evidence="9" type="ORF">AAG570_011364</name>
</gene>
<evidence type="ECO:0000256" key="7">
    <source>
        <dbReference type="SAM" id="MobiDB-lite"/>
    </source>
</evidence>
<comment type="subcellular location">
    <subcellularLocation>
        <location evidence="1 6">Nucleus</location>
        <location evidence="1 6">Nucleolus</location>
    </subcellularLocation>
</comment>
<protein>
    <recommendedName>
        <fullName evidence="3 6">Ribosome production factor 2 homolog</fullName>
    </recommendedName>
    <alternativeName>
        <fullName evidence="5 6">Ribosome biogenesis protein RPF2 homolog</fullName>
    </alternativeName>
</protein>
<evidence type="ECO:0000259" key="8">
    <source>
        <dbReference type="PROSITE" id="PS50833"/>
    </source>
</evidence>
<evidence type="ECO:0000313" key="9">
    <source>
        <dbReference type="EMBL" id="KAL1131751.1"/>
    </source>
</evidence>
<keyword evidence="10" id="KW-1185">Reference proteome</keyword>